<evidence type="ECO:0000313" key="8">
    <source>
        <dbReference type="Proteomes" id="UP000642014"/>
    </source>
</evidence>
<accession>A0AAV4KH57</accession>
<reference evidence="7 8" key="1">
    <citation type="journal article" date="2014" name="Int. J. Syst. Evol. Microbiol.">
        <title>Complete genome sequence of Corynebacterium casei LMG S-19264T (=DSM 44701T), isolated from a smear-ripened cheese.</title>
        <authorList>
            <consortium name="US DOE Joint Genome Institute (JGI-PGF)"/>
            <person name="Walter F."/>
            <person name="Albersmeier A."/>
            <person name="Kalinowski J."/>
            <person name="Ruckert C."/>
        </authorList>
    </citation>
    <scope>NUCLEOTIDE SEQUENCE [LARGE SCALE GENOMIC DNA]</scope>
    <source>
        <strain evidence="7 8">JCM 4205</strain>
    </source>
</reference>
<comment type="caution">
    <text evidence="7">The sequence shown here is derived from an EMBL/GenBank/DDBJ whole genome shotgun (WGS) entry which is preliminary data.</text>
</comment>
<evidence type="ECO:0000313" key="7">
    <source>
        <dbReference type="EMBL" id="GGR23794.1"/>
    </source>
</evidence>
<dbReference type="InterPro" id="IPR051313">
    <property type="entry name" value="Bact_iron-sidero_bind"/>
</dbReference>
<evidence type="ECO:0000256" key="4">
    <source>
        <dbReference type="ARBA" id="ARBA00022729"/>
    </source>
</evidence>
<protein>
    <submittedName>
        <fullName evidence="7">ABC transporter substrate-binding protein</fullName>
    </submittedName>
</protein>
<evidence type="ECO:0000259" key="6">
    <source>
        <dbReference type="PROSITE" id="PS50983"/>
    </source>
</evidence>
<comment type="similarity">
    <text evidence="2">Belongs to the bacterial solute-binding protein 8 family.</text>
</comment>
<dbReference type="Pfam" id="PF01497">
    <property type="entry name" value="Peripla_BP_2"/>
    <property type="match status" value="1"/>
</dbReference>
<keyword evidence="3" id="KW-0813">Transport</keyword>
<feature type="region of interest" description="Disordered" evidence="5">
    <location>
        <begin position="1"/>
        <end position="26"/>
    </location>
</feature>
<gene>
    <name evidence="7" type="ORF">GCM10010497_27520</name>
</gene>
<evidence type="ECO:0000256" key="1">
    <source>
        <dbReference type="ARBA" id="ARBA00004196"/>
    </source>
</evidence>
<dbReference type="Proteomes" id="UP000642014">
    <property type="component" value="Unassembled WGS sequence"/>
</dbReference>
<evidence type="ECO:0000256" key="5">
    <source>
        <dbReference type="SAM" id="MobiDB-lite"/>
    </source>
</evidence>
<dbReference type="PROSITE" id="PS50983">
    <property type="entry name" value="FE_B12_PBP"/>
    <property type="match status" value="1"/>
</dbReference>
<dbReference type="Gene3D" id="3.40.50.1980">
    <property type="entry name" value="Nitrogenase molybdenum iron protein domain"/>
    <property type="match status" value="2"/>
</dbReference>
<evidence type="ECO:0000256" key="2">
    <source>
        <dbReference type="ARBA" id="ARBA00008814"/>
    </source>
</evidence>
<proteinExistence type="inferred from homology"/>
<dbReference type="GO" id="GO:0030288">
    <property type="term" value="C:outer membrane-bounded periplasmic space"/>
    <property type="evidence" value="ECO:0007669"/>
    <property type="project" value="TreeGrafter"/>
</dbReference>
<feature type="domain" description="Fe/B12 periplasmic-binding" evidence="6">
    <location>
        <begin position="103"/>
        <end position="377"/>
    </location>
</feature>
<sequence length="380" mass="40230">MRRRTPPLQRQAADLPPRPPSPLAGELTMNRLAGPFARRSTARTLIAAAACAALLAGCGGKDDKGEKTGGDKPSAGASAAEAAFPVTLTNAWGKTEVEKKPLKVATVSDGDTDIALALGLVPVITPDAEDGGPVPEYKQRALTKLGAGKLKTYDDTDGTDYEAIAAEAPDVILGMNTWSMDTDYAKLSPIAPVVTFTDKAHSDTLTWQERLKTAAKALGLTAEAEKVIAANEKATADAAAAHPEFKGKTYTYAVVHPEQITFMSYADQDPGVFEQLGFKKTDKAKNYKADKNAVSLENLDELEADVLLMTYPFGDNGLLGAKELESNKLFQSLQVVKGKHYAVIPSENTLSSAVAYPDALSAPWIVEKLTLILAGAVAGK</sequence>
<dbReference type="PANTHER" id="PTHR30532:SF24">
    <property type="entry name" value="FERRIC ENTEROBACTIN-BINDING PERIPLASMIC PROTEIN FEPB"/>
    <property type="match status" value="1"/>
</dbReference>
<dbReference type="GO" id="GO:1901678">
    <property type="term" value="P:iron coordination entity transport"/>
    <property type="evidence" value="ECO:0007669"/>
    <property type="project" value="UniProtKB-ARBA"/>
</dbReference>
<name>A0AAV4KH57_9ACTN</name>
<dbReference type="PANTHER" id="PTHR30532">
    <property type="entry name" value="IRON III DICITRATE-BINDING PERIPLASMIC PROTEIN"/>
    <property type="match status" value="1"/>
</dbReference>
<evidence type="ECO:0000256" key="3">
    <source>
        <dbReference type="ARBA" id="ARBA00022448"/>
    </source>
</evidence>
<dbReference type="AlphaFoldDB" id="A0AAV4KH57"/>
<dbReference type="InterPro" id="IPR002491">
    <property type="entry name" value="ABC_transptr_periplasmic_BD"/>
</dbReference>
<dbReference type="EMBL" id="BMSJ01000004">
    <property type="protein sequence ID" value="GGR23794.1"/>
    <property type="molecule type" value="Genomic_DNA"/>
</dbReference>
<organism evidence="7 8">
    <name type="scientific">Streptomyces cinereoruber</name>
    <dbReference type="NCBI Taxonomy" id="67260"/>
    <lineage>
        <taxon>Bacteria</taxon>
        <taxon>Bacillati</taxon>
        <taxon>Actinomycetota</taxon>
        <taxon>Actinomycetes</taxon>
        <taxon>Kitasatosporales</taxon>
        <taxon>Streptomycetaceae</taxon>
        <taxon>Streptomyces</taxon>
    </lineage>
</organism>
<dbReference type="SUPFAM" id="SSF53807">
    <property type="entry name" value="Helical backbone' metal receptor"/>
    <property type="match status" value="1"/>
</dbReference>
<comment type="subcellular location">
    <subcellularLocation>
        <location evidence="1">Cell envelope</location>
    </subcellularLocation>
</comment>
<keyword evidence="4" id="KW-0732">Signal</keyword>